<reference evidence="1 2" key="3">
    <citation type="journal article" date="2013" name="Rice">
        <title>Improvement of the Oryza sativa Nipponbare reference genome using next generation sequence and optical map data.</title>
        <authorList>
            <person name="Kawahara Y."/>
            <person name="de la Bastide M."/>
            <person name="Hamilton J.P."/>
            <person name="Kanamori H."/>
            <person name="McCombie W.R."/>
            <person name="Ouyang S."/>
            <person name="Schwartz D.C."/>
            <person name="Tanaka T."/>
            <person name="Wu J."/>
            <person name="Zhou S."/>
            <person name="Childs K.L."/>
            <person name="Davidson R.M."/>
            <person name="Lin H."/>
            <person name="Quesada-Ocampo L."/>
            <person name="Vaillancourt B."/>
            <person name="Sakai H."/>
            <person name="Lee S.S."/>
            <person name="Kim J."/>
            <person name="Numa H."/>
            <person name="Itoh T."/>
            <person name="Buell C.R."/>
            <person name="Matsumoto T."/>
        </authorList>
    </citation>
    <scope>NUCLEOTIDE SEQUENCE [LARGE SCALE GENOMIC DNA]</scope>
    <source>
        <strain evidence="2">cv. Nipponbare</strain>
    </source>
</reference>
<protein>
    <submittedName>
        <fullName evidence="1">Os11g0514000 protein</fullName>
    </submittedName>
</protein>
<reference evidence="2" key="1">
    <citation type="journal article" date="2005" name="Nature">
        <title>The map-based sequence of the rice genome.</title>
        <authorList>
            <consortium name="International rice genome sequencing project (IRGSP)"/>
            <person name="Matsumoto T."/>
            <person name="Wu J."/>
            <person name="Kanamori H."/>
            <person name="Katayose Y."/>
            <person name="Fujisawa M."/>
            <person name="Namiki N."/>
            <person name="Mizuno H."/>
            <person name="Yamamoto K."/>
            <person name="Antonio B.A."/>
            <person name="Baba T."/>
            <person name="Sakata K."/>
            <person name="Nagamura Y."/>
            <person name="Aoki H."/>
            <person name="Arikawa K."/>
            <person name="Arita K."/>
            <person name="Bito T."/>
            <person name="Chiden Y."/>
            <person name="Fujitsuka N."/>
            <person name="Fukunaka R."/>
            <person name="Hamada M."/>
            <person name="Harada C."/>
            <person name="Hayashi A."/>
            <person name="Hijishita S."/>
            <person name="Honda M."/>
            <person name="Hosokawa S."/>
            <person name="Ichikawa Y."/>
            <person name="Idonuma A."/>
            <person name="Iijima M."/>
            <person name="Ikeda M."/>
            <person name="Ikeno M."/>
            <person name="Ito K."/>
            <person name="Ito S."/>
            <person name="Ito T."/>
            <person name="Ito Y."/>
            <person name="Ito Y."/>
            <person name="Iwabuchi A."/>
            <person name="Kamiya K."/>
            <person name="Karasawa W."/>
            <person name="Kurita K."/>
            <person name="Katagiri S."/>
            <person name="Kikuta A."/>
            <person name="Kobayashi H."/>
            <person name="Kobayashi N."/>
            <person name="Machita K."/>
            <person name="Maehara T."/>
            <person name="Masukawa M."/>
            <person name="Mizubayashi T."/>
            <person name="Mukai Y."/>
            <person name="Nagasaki H."/>
            <person name="Nagata Y."/>
            <person name="Naito S."/>
            <person name="Nakashima M."/>
            <person name="Nakama Y."/>
            <person name="Nakamichi Y."/>
            <person name="Nakamura M."/>
            <person name="Meguro A."/>
            <person name="Negishi M."/>
            <person name="Ohta I."/>
            <person name="Ohta T."/>
            <person name="Okamoto M."/>
            <person name="Ono N."/>
            <person name="Saji S."/>
            <person name="Sakaguchi M."/>
            <person name="Sakai K."/>
            <person name="Shibata M."/>
            <person name="Shimokawa T."/>
            <person name="Song J."/>
            <person name="Takazaki Y."/>
            <person name="Terasawa K."/>
            <person name="Tsugane M."/>
            <person name="Tsuji K."/>
            <person name="Ueda S."/>
            <person name="Waki K."/>
            <person name="Yamagata H."/>
            <person name="Yamamoto M."/>
            <person name="Yamamoto S."/>
            <person name="Yamane H."/>
            <person name="Yoshiki S."/>
            <person name="Yoshihara R."/>
            <person name="Yukawa K."/>
            <person name="Zhong H."/>
            <person name="Yano M."/>
            <person name="Yuan Q."/>
            <person name="Ouyang S."/>
            <person name="Liu J."/>
            <person name="Jones K.M."/>
            <person name="Gansberger K."/>
            <person name="Moffat K."/>
            <person name="Hill J."/>
            <person name="Bera J."/>
            <person name="Fadrosh D."/>
            <person name="Jin S."/>
            <person name="Johri S."/>
            <person name="Kim M."/>
            <person name="Overton L."/>
            <person name="Reardon M."/>
            <person name="Tsitrin T."/>
            <person name="Vuong H."/>
            <person name="Weaver B."/>
            <person name="Ciecko A."/>
            <person name="Tallon L."/>
            <person name="Jackson J."/>
            <person name="Pai G."/>
            <person name="Aken S.V."/>
            <person name="Utterback T."/>
            <person name="Reidmuller S."/>
            <person name="Feldblyum T."/>
            <person name="Hsiao J."/>
            <person name="Zismann V."/>
            <person name="Iobst S."/>
            <person name="de Vazeille A.R."/>
            <person name="Buell C.R."/>
            <person name="Ying K."/>
            <person name="Li Y."/>
            <person name="Lu T."/>
            <person name="Huang Y."/>
            <person name="Zhao Q."/>
            <person name="Feng Q."/>
            <person name="Zhang L."/>
            <person name="Zhu J."/>
            <person name="Weng Q."/>
            <person name="Mu J."/>
            <person name="Lu Y."/>
            <person name="Fan D."/>
            <person name="Liu Y."/>
            <person name="Guan J."/>
            <person name="Zhang Y."/>
            <person name="Yu S."/>
            <person name="Liu X."/>
            <person name="Zhang Y."/>
            <person name="Hong G."/>
            <person name="Han B."/>
            <person name="Choisne N."/>
            <person name="Demange N."/>
            <person name="Orjeda G."/>
            <person name="Samain S."/>
            <person name="Cattolico L."/>
            <person name="Pelletier E."/>
            <person name="Couloux A."/>
            <person name="Segurens B."/>
            <person name="Wincker P."/>
            <person name="D'Hont A."/>
            <person name="Scarpelli C."/>
            <person name="Weissenbach J."/>
            <person name="Salanoubat M."/>
            <person name="Quetier F."/>
            <person name="Yu Y."/>
            <person name="Kim H.R."/>
            <person name="Rambo T."/>
            <person name="Currie J."/>
            <person name="Collura K."/>
            <person name="Luo M."/>
            <person name="Yang T."/>
            <person name="Ammiraju J.S.S."/>
            <person name="Engler F."/>
            <person name="Soderlund C."/>
            <person name="Wing R.A."/>
            <person name="Palmer L.E."/>
            <person name="de la Bastide M."/>
            <person name="Spiegel L."/>
            <person name="Nascimento L."/>
            <person name="Zutavern T."/>
            <person name="O'Shaughnessy A."/>
            <person name="Dike S."/>
            <person name="Dedhia N."/>
            <person name="Preston R."/>
            <person name="Balija V."/>
            <person name="McCombie W.R."/>
            <person name="Chow T."/>
            <person name="Chen H."/>
            <person name="Chung M."/>
            <person name="Chen C."/>
            <person name="Shaw J."/>
            <person name="Wu H."/>
            <person name="Hsiao K."/>
            <person name="Chao Y."/>
            <person name="Chu M."/>
            <person name="Cheng C."/>
            <person name="Hour A."/>
            <person name="Lee P."/>
            <person name="Lin S."/>
            <person name="Lin Y."/>
            <person name="Liou J."/>
            <person name="Liu S."/>
            <person name="Hsing Y."/>
            <person name="Raghuvanshi S."/>
            <person name="Mohanty A."/>
            <person name="Bharti A.K."/>
            <person name="Gaur A."/>
            <person name="Gupta V."/>
            <person name="Kumar D."/>
            <person name="Ravi V."/>
            <person name="Vij S."/>
            <person name="Kapur A."/>
            <person name="Khurana P."/>
            <person name="Khurana P."/>
            <person name="Khurana J.P."/>
            <person name="Tyagi A.K."/>
            <person name="Gaikwad K."/>
            <person name="Singh A."/>
            <person name="Dalal V."/>
            <person name="Srivastava S."/>
            <person name="Dixit A."/>
            <person name="Pal A.K."/>
            <person name="Ghazi I.A."/>
            <person name="Yadav M."/>
            <person name="Pandit A."/>
            <person name="Bhargava A."/>
            <person name="Sureshbabu K."/>
            <person name="Batra K."/>
            <person name="Sharma T.R."/>
            <person name="Mohapatra T."/>
            <person name="Singh N.K."/>
            <person name="Messing J."/>
            <person name="Nelson A.B."/>
            <person name="Fuks G."/>
            <person name="Kavchok S."/>
            <person name="Keizer G."/>
            <person name="Linton E."/>
            <person name="Llaca V."/>
            <person name="Song R."/>
            <person name="Tanyolac B."/>
            <person name="Young S."/>
            <person name="Ho-Il K."/>
            <person name="Hahn J.H."/>
            <person name="Sangsakoo G."/>
            <person name="Vanavichit A."/>
            <person name="de Mattos Luiz.A.T."/>
            <person name="Zimmer P.D."/>
            <person name="Malone G."/>
            <person name="Dellagostin O."/>
            <person name="de Oliveira A.C."/>
            <person name="Bevan M."/>
            <person name="Bancroft I."/>
            <person name="Minx P."/>
            <person name="Cordum H."/>
            <person name="Wilson R."/>
            <person name="Cheng Z."/>
            <person name="Jin W."/>
            <person name="Jiang J."/>
            <person name="Leong S.A."/>
            <person name="Iwama H."/>
            <person name="Gojobori T."/>
            <person name="Itoh T."/>
            <person name="Niimura Y."/>
            <person name="Fujii Y."/>
            <person name="Habara T."/>
            <person name="Sakai H."/>
            <person name="Sato Y."/>
            <person name="Wilson G."/>
            <person name="Kumar K."/>
            <person name="McCouch S."/>
            <person name="Juretic N."/>
            <person name="Hoen D."/>
            <person name="Wright S."/>
            <person name="Bruskiewich R."/>
            <person name="Bureau T."/>
            <person name="Miyao A."/>
            <person name="Hirochika H."/>
            <person name="Nishikawa T."/>
            <person name="Kadowaki K."/>
            <person name="Sugiura M."/>
            <person name="Burr B."/>
            <person name="Sasaki T."/>
        </authorList>
    </citation>
    <scope>NUCLEOTIDE SEQUENCE [LARGE SCALE GENOMIC DNA]</scope>
    <source>
        <strain evidence="2">cv. Nipponbare</strain>
    </source>
</reference>
<sequence>MASRARASGRANNGSAAMAIVDLCPDQIWVTPPQPLSVLHASSSVDRSMERRGAIDLQRPAVPVRRGLCRWRRPSSRQGCLSARSTCLSS</sequence>
<dbReference type="PaxDb" id="39947-A0A0P0Y2Z7"/>
<dbReference type="Proteomes" id="UP000059680">
    <property type="component" value="Chromosome 11"/>
</dbReference>
<organism evidence="1 2">
    <name type="scientific">Oryza sativa subsp. japonica</name>
    <name type="common">Rice</name>
    <dbReference type="NCBI Taxonomy" id="39947"/>
    <lineage>
        <taxon>Eukaryota</taxon>
        <taxon>Viridiplantae</taxon>
        <taxon>Streptophyta</taxon>
        <taxon>Embryophyta</taxon>
        <taxon>Tracheophyta</taxon>
        <taxon>Spermatophyta</taxon>
        <taxon>Magnoliopsida</taxon>
        <taxon>Liliopsida</taxon>
        <taxon>Poales</taxon>
        <taxon>Poaceae</taxon>
        <taxon>BOP clade</taxon>
        <taxon>Oryzoideae</taxon>
        <taxon>Oryzeae</taxon>
        <taxon>Oryzinae</taxon>
        <taxon>Oryza</taxon>
        <taxon>Oryza sativa</taxon>
    </lineage>
</organism>
<dbReference type="EMBL" id="AP014967">
    <property type="protein sequence ID" value="BAT14180.1"/>
    <property type="molecule type" value="Genomic_DNA"/>
</dbReference>
<proteinExistence type="predicted"/>
<dbReference type="AlphaFoldDB" id="A0A0P0Y2Z7"/>
<dbReference type="InParanoid" id="A0A0P0Y2Z7"/>
<name>A0A0P0Y2Z7_ORYSJ</name>
<evidence type="ECO:0000313" key="2">
    <source>
        <dbReference type="Proteomes" id="UP000059680"/>
    </source>
</evidence>
<accession>A0A0P0Y2Z7</accession>
<dbReference type="STRING" id="39947.A0A0P0Y2Z7"/>
<evidence type="ECO:0000313" key="1">
    <source>
        <dbReference type="EMBL" id="BAT14180.1"/>
    </source>
</evidence>
<reference evidence="1 2" key="2">
    <citation type="journal article" date="2013" name="Plant Cell Physiol.">
        <title>Rice Annotation Project Database (RAP-DB): an integrative and interactive database for rice genomics.</title>
        <authorList>
            <person name="Sakai H."/>
            <person name="Lee S.S."/>
            <person name="Tanaka T."/>
            <person name="Numa H."/>
            <person name="Kim J."/>
            <person name="Kawahara Y."/>
            <person name="Wakimoto H."/>
            <person name="Yang C.C."/>
            <person name="Iwamoto M."/>
            <person name="Abe T."/>
            <person name="Yamada Y."/>
            <person name="Muto A."/>
            <person name="Inokuchi H."/>
            <person name="Ikemura T."/>
            <person name="Matsumoto T."/>
            <person name="Sasaki T."/>
            <person name="Itoh T."/>
        </authorList>
    </citation>
    <scope>NUCLEOTIDE SEQUENCE [LARGE SCALE GENOMIC DNA]</scope>
    <source>
        <strain evidence="2">cv. Nipponbare</strain>
    </source>
</reference>
<keyword evidence="2" id="KW-1185">Reference proteome</keyword>
<gene>
    <name evidence="1" type="ordered locus">Os11g0514000</name>
    <name evidence="1" type="ORF">OSNPB_110514000</name>
</gene>